<reference evidence="1 2" key="1">
    <citation type="submission" date="2023-09" db="EMBL/GenBank/DDBJ databases">
        <title>Pyrofollis japonicus gen. nov. sp. nov., a novel member of the family Pyrodictiaceae isolated from the Iheya North hydrothermal field.</title>
        <authorList>
            <person name="Miyazaki U."/>
            <person name="Sanari M."/>
            <person name="Tame A."/>
            <person name="Kitajima M."/>
            <person name="Okamoto A."/>
            <person name="Sawayama S."/>
            <person name="Miyazaki J."/>
            <person name="Takai K."/>
            <person name="Nakagawa S."/>
        </authorList>
    </citation>
    <scope>NUCLEOTIDE SEQUENCE [LARGE SCALE GENOMIC DNA]</scope>
    <source>
        <strain evidence="1 2">AV2</strain>
    </source>
</reference>
<proteinExistence type="predicted"/>
<keyword evidence="2" id="KW-1185">Reference proteome</keyword>
<dbReference type="EMBL" id="AP028907">
    <property type="protein sequence ID" value="BES82852.1"/>
    <property type="molecule type" value="Genomic_DNA"/>
</dbReference>
<name>A0ABM8J141_9CREN</name>
<evidence type="ECO:0000313" key="2">
    <source>
        <dbReference type="Proteomes" id="UP001341135"/>
    </source>
</evidence>
<organism evidence="1 2">
    <name type="scientific">Pyrodictium abyssi</name>
    <dbReference type="NCBI Taxonomy" id="54256"/>
    <lineage>
        <taxon>Archaea</taxon>
        <taxon>Thermoproteota</taxon>
        <taxon>Thermoprotei</taxon>
        <taxon>Desulfurococcales</taxon>
        <taxon>Pyrodictiaceae</taxon>
        <taxon>Pyrodictium</taxon>
    </lineage>
</organism>
<gene>
    <name evidence="1" type="ORF">PABY_24190</name>
</gene>
<sequence length="181" mass="20211">MPEECLHKALREAQPINEENTQLIVGNATWYITIGAARALGLLSSWTSGEYTCPEPLVEVLRIAITHLGSKSNREDILQDKYPQPDMLFIYTDVKEILNYVRSLENAVKNGSICGYEVNGMDIDKGTVTDGAYIYEYACGEVYTVAAYTSKLPKEIDSIMVKLDHTLRTGFTVTVLLSSEY</sequence>
<dbReference type="GeneID" id="89290423"/>
<accession>A0ABM8J141</accession>
<evidence type="ECO:0000313" key="1">
    <source>
        <dbReference type="EMBL" id="BES82852.1"/>
    </source>
</evidence>
<protein>
    <submittedName>
        <fullName evidence="1">Uncharacterized protein</fullName>
    </submittedName>
</protein>
<dbReference type="RefSeq" id="WP_338250570.1">
    <property type="nucleotide sequence ID" value="NZ_AP028907.1"/>
</dbReference>
<dbReference type="Proteomes" id="UP001341135">
    <property type="component" value="Chromosome"/>
</dbReference>